<dbReference type="InterPro" id="IPR007942">
    <property type="entry name" value="PLipase-like"/>
</dbReference>
<dbReference type="EMBL" id="JANJYI010000001">
    <property type="protein sequence ID" value="KAK2665603.1"/>
    <property type="molecule type" value="Genomic_DNA"/>
</dbReference>
<dbReference type="Proteomes" id="UP001280121">
    <property type="component" value="Unassembled WGS sequence"/>
</dbReference>
<sequence length="141" mass="15575">MEKDCRSEAGGIQIPSQLIVCGFKEGNACNSSMLQSIFDEYGDIAANCRLESVSTRAYYLECLCSVVQELQSTSLMQMTKAKVKEMLAVLKDVETAQIDVDWLRDILSEVSEAIDVVTQHQTIEAAKVNCVVDEIKGGCNW</sequence>
<keyword evidence="2" id="KW-1185">Reference proteome</keyword>
<organism evidence="1 2">
    <name type="scientific">Dipteronia dyeriana</name>
    <dbReference type="NCBI Taxonomy" id="168575"/>
    <lineage>
        <taxon>Eukaryota</taxon>
        <taxon>Viridiplantae</taxon>
        <taxon>Streptophyta</taxon>
        <taxon>Embryophyta</taxon>
        <taxon>Tracheophyta</taxon>
        <taxon>Spermatophyta</taxon>
        <taxon>Magnoliopsida</taxon>
        <taxon>eudicotyledons</taxon>
        <taxon>Gunneridae</taxon>
        <taxon>Pentapetalae</taxon>
        <taxon>rosids</taxon>
        <taxon>malvids</taxon>
        <taxon>Sapindales</taxon>
        <taxon>Sapindaceae</taxon>
        <taxon>Hippocastanoideae</taxon>
        <taxon>Acereae</taxon>
        <taxon>Dipteronia</taxon>
    </lineage>
</organism>
<gene>
    <name evidence="1" type="ORF">Ddye_004177</name>
</gene>
<evidence type="ECO:0000313" key="2">
    <source>
        <dbReference type="Proteomes" id="UP001280121"/>
    </source>
</evidence>
<comment type="caution">
    <text evidence="1">The sequence shown here is derived from an EMBL/GenBank/DDBJ whole genome shotgun (WGS) entry which is preliminary data.</text>
</comment>
<dbReference type="PANTHER" id="PTHR35358">
    <property type="entry name" value="OS06G0711100 PROTEIN"/>
    <property type="match status" value="1"/>
</dbReference>
<dbReference type="AlphaFoldDB" id="A0AAD9XV77"/>
<proteinExistence type="predicted"/>
<dbReference type="Pfam" id="PF05278">
    <property type="entry name" value="PEARLI-4"/>
    <property type="match status" value="1"/>
</dbReference>
<reference evidence="1" key="1">
    <citation type="journal article" date="2023" name="Plant J.">
        <title>Genome sequences and population genomics provide insights into the demographic history, inbreeding, and mutation load of two 'living fossil' tree species of Dipteronia.</title>
        <authorList>
            <person name="Feng Y."/>
            <person name="Comes H.P."/>
            <person name="Chen J."/>
            <person name="Zhu S."/>
            <person name="Lu R."/>
            <person name="Zhang X."/>
            <person name="Li P."/>
            <person name="Qiu J."/>
            <person name="Olsen K.M."/>
            <person name="Qiu Y."/>
        </authorList>
    </citation>
    <scope>NUCLEOTIDE SEQUENCE</scope>
    <source>
        <strain evidence="1">KIB01</strain>
    </source>
</reference>
<protein>
    <submittedName>
        <fullName evidence="1">Uncharacterized protein</fullName>
    </submittedName>
</protein>
<name>A0AAD9XV77_9ROSI</name>
<accession>A0AAD9XV77</accession>
<evidence type="ECO:0000313" key="1">
    <source>
        <dbReference type="EMBL" id="KAK2665603.1"/>
    </source>
</evidence>
<dbReference type="PANTHER" id="PTHR35358:SF7">
    <property type="entry name" value="EXPRESSED PROTEIN"/>
    <property type="match status" value="1"/>
</dbReference>